<evidence type="ECO:0000256" key="3">
    <source>
        <dbReference type="ARBA" id="ARBA00048707"/>
    </source>
</evidence>
<evidence type="ECO:0000256" key="2">
    <source>
        <dbReference type="ARBA" id="ARBA00022801"/>
    </source>
</evidence>
<dbReference type="STRING" id="6265.A0A0B2UN31"/>
<sequence length="119" mass="13768">MPGVDARVMYLVLRSDLITALKWPLGAVVTQGAHAATACIWSYKDDEDVIEYMKDVNHMRKVTLQVENENELKSIEKVLIDNNIDYRVWVEDDMPVCIAVKPQPRNVVHKHLRHLRLYA</sequence>
<evidence type="ECO:0000313" key="4">
    <source>
        <dbReference type="EMBL" id="KHN72421.1"/>
    </source>
</evidence>
<evidence type="ECO:0000256" key="1">
    <source>
        <dbReference type="ARBA" id="ARBA00013260"/>
    </source>
</evidence>
<keyword evidence="6" id="KW-1185">Reference proteome</keyword>
<reference evidence="5" key="2">
    <citation type="submission" date="2018-11" db="EMBL/GenBank/DDBJ databases">
        <authorList>
            <consortium name="Pathogen Informatics"/>
        </authorList>
    </citation>
    <scope>NUCLEOTIDE SEQUENCE [LARGE SCALE GENOMIC DNA]</scope>
</reference>
<dbReference type="Proteomes" id="UP000031036">
    <property type="component" value="Unassembled WGS sequence"/>
</dbReference>
<dbReference type="Gene3D" id="3.40.1490.10">
    <property type="entry name" value="Bit1"/>
    <property type="match status" value="1"/>
</dbReference>
<gene>
    <name evidence="4" type="primary">PTRHD1</name>
    <name evidence="4" type="ORF">Tcan_12797</name>
    <name evidence="5" type="ORF">TCNE_LOCUS11102</name>
</gene>
<dbReference type="GO" id="GO:0004045">
    <property type="term" value="F:peptidyl-tRNA hydrolase activity"/>
    <property type="evidence" value="ECO:0007669"/>
    <property type="project" value="UniProtKB-EC"/>
</dbReference>
<dbReference type="EMBL" id="JPKZ01003252">
    <property type="protein sequence ID" value="KHN72421.1"/>
    <property type="molecule type" value="Genomic_DNA"/>
</dbReference>
<dbReference type="OMA" id="AIIAQCC"/>
<dbReference type="EC" id="3.1.1.29" evidence="1"/>
<dbReference type="OrthoDB" id="201213at2759"/>
<protein>
    <recommendedName>
        <fullName evidence="1">peptidyl-tRNA hydrolase</fullName>
        <ecNumber evidence="1">3.1.1.29</ecNumber>
    </recommendedName>
</protein>
<dbReference type="EMBL" id="UYWY01020741">
    <property type="protein sequence ID" value="VDM42423.1"/>
    <property type="molecule type" value="Genomic_DNA"/>
</dbReference>
<dbReference type="AlphaFoldDB" id="A0A0B2UN31"/>
<dbReference type="InterPro" id="IPR023476">
    <property type="entry name" value="Pep_tRNA_hydro_II_dom_sf"/>
</dbReference>
<dbReference type="PANTHER" id="PTHR46194:SF1">
    <property type="entry name" value="PEPTIDYL-TRNA HYDROLASE PTRHD1-RELATED"/>
    <property type="match status" value="1"/>
</dbReference>
<dbReference type="InterPro" id="IPR002833">
    <property type="entry name" value="PTH2"/>
</dbReference>
<name>A0A0B2UN31_TOXCA</name>
<reference evidence="4 6" key="1">
    <citation type="submission" date="2014-11" db="EMBL/GenBank/DDBJ databases">
        <title>Genetic blueprint of the zoonotic pathogen Toxocara canis.</title>
        <authorList>
            <person name="Zhu X.-Q."/>
            <person name="Korhonen P.K."/>
            <person name="Cai H."/>
            <person name="Young N.D."/>
            <person name="Nejsum P."/>
            <person name="von Samson-Himmelstjerna G."/>
            <person name="Boag P.R."/>
            <person name="Tan P."/>
            <person name="Li Q."/>
            <person name="Min J."/>
            <person name="Yang Y."/>
            <person name="Wang X."/>
            <person name="Fang X."/>
            <person name="Hall R.S."/>
            <person name="Hofmann A."/>
            <person name="Sternberg P.W."/>
            <person name="Jex A.R."/>
            <person name="Gasser R.B."/>
        </authorList>
    </citation>
    <scope>NUCLEOTIDE SEQUENCE [LARGE SCALE GENOMIC DNA]</scope>
    <source>
        <strain evidence="4">PN_DK_2014</strain>
    </source>
</reference>
<evidence type="ECO:0000313" key="5">
    <source>
        <dbReference type="EMBL" id="VDM42423.1"/>
    </source>
</evidence>
<evidence type="ECO:0000313" key="6">
    <source>
        <dbReference type="Proteomes" id="UP000031036"/>
    </source>
</evidence>
<organism evidence="4 6">
    <name type="scientific">Toxocara canis</name>
    <name type="common">Canine roundworm</name>
    <dbReference type="NCBI Taxonomy" id="6265"/>
    <lineage>
        <taxon>Eukaryota</taxon>
        <taxon>Metazoa</taxon>
        <taxon>Ecdysozoa</taxon>
        <taxon>Nematoda</taxon>
        <taxon>Chromadorea</taxon>
        <taxon>Rhabditida</taxon>
        <taxon>Spirurina</taxon>
        <taxon>Ascaridomorpha</taxon>
        <taxon>Ascaridoidea</taxon>
        <taxon>Toxocaridae</taxon>
        <taxon>Toxocara</taxon>
    </lineage>
</organism>
<dbReference type="PANTHER" id="PTHR46194">
    <property type="entry name" value="PEPTIDYL-TRNA HYDROLASE PTRHD1-RELATED"/>
    <property type="match status" value="1"/>
</dbReference>
<keyword evidence="2 4" id="KW-0378">Hydrolase</keyword>
<accession>A0A0B2UN31</accession>
<comment type="catalytic activity">
    <reaction evidence="3">
        <text>an N-acyl-L-alpha-aminoacyl-tRNA + H2O = an N-acyl-L-amino acid + a tRNA + H(+)</text>
        <dbReference type="Rhea" id="RHEA:54448"/>
        <dbReference type="Rhea" id="RHEA-COMP:10123"/>
        <dbReference type="Rhea" id="RHEA-COMP:13883"/>
        <dbReference type="ChEBI" id="CHEBI:15377"/>
        <dbReference type="ChEBI" id="CHEBI:15378"/>
        <dbReference type="ChEBI" id="CHEBI:59874"/>
        <dbReference type="ChEBI" id="CHEBI:78442"/>
        <dbReference type="ChEBI" id="CHEBI:138191"/>
        <dbReference type="EC" id="3.1.1.29"/>
    </reaction>
</comment>
<dbReference type="SUPFAM" id="SSF102462">
    <property type="entry name" value="Peptidyl-tRNA hydrolase II"/>
    <property type="match status" value="1"/>
</dbReference>
<dbReference type="Pfam" id="PF01981">
    <property type="entry name" value="PTH2"/>
    <property type="match status" value="1"/>
</dbReference>
<dbReference type="InterPro" id="IPR042237">
    <property type="entry name" value="PTRHD1"/>
</dbReference>
<proteinExistence type="predicted"/>